<evidence type="ECO:0000259" key="1">
    <source>
        <dbReference type="Pfam" id="PF01636"/>
    </source>
</evidence>
<organism evidence="2 3">
    <name type="scientific">Candidatus Kerfeldbacteria bacterium CG08_land_8_20_14_0_20_40_16</name>
    <dbReference type="NCBI Taxonomy" id="2014244"/>
    <lineage>
        <taxon>Bacteria</taxon>
        <taxon>Candidatus Kerfeldiibacteriota</taxon>
    </lineage>
</organism>
<dbReference type="InterPro" id="IPR051678">
    <property type="entry name" value="AGP_Transferase"/>
</dbReference>
<evidence type="ECO:0000313" key="3">
    <source>
        <dbReference type="Proteomes" id="UP000231542"/>
    </source>
</evidence>
<comment type="caution">
    <text evidence="2">The sequence shown here is derived from an EMBL/GenBank/DDBJ whole genome shotgun (WGS) entry which is preliminary data.</text>
</comment>
<gene>
    <name evidence="2" type="ORF">COT24_04240</name>
</gene>
<dbReference type="Pfam" id="PF01636">
    <property type="entry name" value="APH"/>
    <property type="match status" value="1"/>
</dbReference>
<sequence>MKQKIVNIISEIKREFKITEKFSKASNGTNSQVFVSENFIIKINKNITALKKEYDVIKSLKSKYVPKALGFVNLKGHGAIIEKRINGDDVQKVWKQFSQKNKTRIINDLAVALASFHRQKYDYFWSLKSNKKFKSYDKLLIIRFKEYKKRILSNKTACDLYLRIKDNLNEARMAKIFKNVKPALVHGDLIMHNILTDGKKLTGIIDWEYVQFGDPFYDLARVIYYQECAKAYIEEKGDIHFEYDFTTRLINKLRESIEFSEDKYKIIRCLYFIDTIIWALNSSDPEYNLKKLKPPTLGQLRGKNH</sequence>
<reference evidence="2 3" key="1">
    <citation type="submission" date="2017-09" db="EMBL/GenBank/DDBJ databases">
        <title>Depth-based differentiation of microbial function through sediment-hosted aquifers and enrichment of novel symbionts in the deep terrestrial subsurface.</title>
        <authorList>
            <person name="Probst A.J."/>
            <person name="Ladd B."/>
            <person name="Jarett J.K."/>
            <person name="Geller-Mcgrath D.E."/>
            <person name="Sieber C.M."/>
            <person name="Emerson J.B."/>
            <person name="Anantharaman K."/>
            <person name="Thomas B.C."/>
            <person name="Malmstrom R."/>
            <person name="Stieglmeier M."/>
            <person name="Klingl A."/>
            <person name="Woyke T."/>
            <person name="Ryan C.M."/>
            <person name="Banfield J.F."/>
        </authorList>
    </citation>
    <scope>NUCLEOTIDE SEQUENCE [LARGE SCALE GENOMIC DNA]</scope>
    <source>
        <strain evidence="2">CG08_land_8_20_14_0_20_40_16</strain>
    </source>
</reference>
<protein>
    <recommendedName>
        <fullName evidence="1">Aminoglycoside phosphotransferase domain-containing protein</fullName>
    </recommendedName>
</protein>
<dbReference type="Gene3D" id="3.90.1200.10">
    <property type="match status" value="1"/>
</dbReference>
<dbReference type="Gene3D" id="3.30.200.150">
    <property type="match status" value="1"/>
</dbReference>
<dbReference type="Proteomes" id="UP000231542">
    <property type="component" value="Unassembled WGS sequence"/>
</dbReference>
<dbReference type="SUPFAM" id="SSF56112">
    <property type="entry name" value="Protein kinase-like (PK-like)"/>
    <property type="match status" value="1"/>
</dbReference>
<name>A0A2H0YUS4_9BACT</name>
<dbReference type="EMBL" id="PEXU01000049">
    <property type="protein sequence ID" value="PIS42245.1"/>
    <property type="molecule type" value="Genomic_DNA"/>
</dbReference>
<dbReference type="InterPro" id="IPR011009">
    <property type="entry name" value="Kinase-like_dom_sf"/>
</dbReference>
<dbReference type="PANTHER" id="PTHR21310">
    <property type="entry name" value="AMINOGLYCOSIDE PHOSPHOTRANSFERASE-RELATED-RELATED"/>
    <property type="match status" value="1"/>
</dbReference>
<feature type="domain" description="Aminoglycoside phosphotransferase" evidence="1">
    <location>
        <begin position="30"/>
        <end position="225"/>
    </location>
</feature>
<evidence type="ECO:0000313" key="2">
    <source>
        <dbReference type="EMBL" id="PIS42245.1"/>
    </source>
</evidence>
<accession>A0A2H0YUS4</accession>
<dbReference type="InterPro" id="IPR002575">
    <property type="entry name" value="Aminoglycoside_PTrfase"/>
</dbReference>
<dbReference type="AlphaFoldDB" id="A0A2H0YUS4"/>
<proteinExistence type="predicted"/>